<dbReference type="GO" id="GO:0032436">
    <property type="term" value="P:positive regulation of proteasomal ubiquitin-dependent protein catabolic process"/>
    <property type="evidence" value="ECO:0007669"/>
    <property type="project" value="TreeGrafter"/>
</dbReference>
<accession>A0A6J0SWG3</accession>
<feature type="domain" description="RING-type" evidence="6">
    <location>
        <begin position="370"/>
        <end position="412"/>
    </location>
</feature>
<dbReference type="KEGG" id="pvt:110073965"/>
<proteinExistence type="predicted"/>
<sequence length="530" mass="61493">MNNQGQVDMLCCWKCRKYIANTDCPITDQTTDLCEGKWTTGKLNCPFCGAHLGGFNFVNNRKSSCGQFTNIHLCKRQTDYQATSSVLSPISQLKYLSLCRVHSDFNKERQQSVTGETLEPRNQRHLYMAKNNDGFGRLMEALCLEVRSTNFEMNSGKLHFNVSNPKTSLSASLVVNDRYTVKAFHRKSQSLDFNFRERFVLLPTLYRASTIKRPVFSRQHEMQPYNTKTRLQLNPSNTENYFHCPLKSDAGGLPKTFSVTSCRVLAQDKVEFNPGLAASENCLESATADQQLFLFSPEGTAEESNLHQHSTPLGLHHSMATVDQKLSKRKRKQLNSLRKKQRWQEQWLQKQTMNTEEEQEYRQDKESYLCAVCLDVYFNPYMCYPCHHIFCEPCLRTLAKDNPTSTPCPLCRTAIVQVFFQSELDSSTKSHFPMEYSNLKENFQESGLAKWPLPSCNKAFRVIEAGFQSTDSLPRRHFPHAAYRMDYMDFEDDSRGWRFDMDMVIIYIYSINWVIGFIMFCFLCYFFFPF</sequence>
<keyword evidence="1" id="KW-0479">Metal-binding</keyword>
<keyword evidence="5" id="KW-0472">Membrane</keyword>
<evidence type="ECO:0000256" key="5">
    <source>
        <dbReference type="SAM" id="Phobius"/>
    </source>
</evidence>
<protein>
    <submittedName>
        <fullName evidence="8 9">E3 ubiquitin-protein ligase RNF180 isoform X1</fullName>
    </submittedName>
</protein>
<dbReference type="InterPro" id="IPR017907">
    <property type="entry name" value="Znf_RING_CS"/>
</dbReference>
<dbReference type="OrthoDB" id="6105938at2759"/>
<dbReference type="GO" id="GO:0031624">
    <property type="term" value="F:ubiquitin conjugating enzyme binding"/>
    <property type="evidence" value="ECO:0007669"/>
    <property type="project" value="TreeGrafter"/>
</dbReference>
<dbReference type="Pfam" id="PF00097">
    <property type="entry name" value="zf-C3HC4"/>
    <property type="match status" value="1"/>
</dbReference>
<evidence type="ECO:0000259" key="6">
    <source>
        <dbReference type="PROSITE" id="PS50089"/>
    </source>
</evidence>
<dbReference type="GO" id="GO:0042415">
    <property type="term" value="P:norepinephrine metabolic process"/>
    <property type="evidence" value="ECO:0007669"/>
    <property type="project" value="TreeGrafter"/>
</dbReference>
<dbReference type="PANTHER" id="PTHR46717:SF1">
    <property type="entry name" value="E3 UBIQUITIN-PROTEIN LIGASE RNF180"/>
    <property type="match status" value="1"/>
</dbReference>
<dbReference type="CTD" id="285671"/>
<reference evidence="7 8" key="1">
    <citation type="submission" date="2025-05" db="UniProtKB">
        <authorList>
            <consortium name="RefSeq"/>
        </authorList>
    </citation>
    <scope>NUCLEOTIDE SEQUENCE [LARGE SCALE GENOMIC DNA]</scope>
</reference>
<gene>
    <name evidence="8 9" type="primary">RNF180</name>
</gene>
<keyword evidence="3" id="KW-0862">Zinc</keyword>
<dbReference type="RefSeq" id="XP_020639389.2">
    <property type="nucleotide sequence ID" value="XM_020783730.2"/>
</dbReference>
<dbReference type="AlphaFoldDB" id="A0A6J0SWG3"/>
<dbReference type="GO" id="GO:0008270">
    <property type="term" value="F:zinc ion binding"/>
    <property type="evidence" value="ECO:0007669"/>
    <property type="project" value="UniProtKB-KW"/>
</dbReference>
<evidence type="ECO:0000313" key="9">
    <source>
        <dbReference type="RefSeq" id="XP_020639389.2"/>
    </source>
</evidence>
<dbReference type="SUPFAM" id="SSF57850">
    <property type="entry name" value="RING/U-box"/>
    <property type="match status" value="1"/>
</dbReference>
<dbReference type="GO" id="GO:0061630">
    <property type="term" value="F:ubiquitin protein ligase activity"/>
    <property type="evidence" value="ECO:0007669"/>
    <property type="project" value="UniProtKB-EC"/>
</dbReference>
<dbReference type="GO" id="GO:0005635">
    <property type="term" value="C:nuclear envelope"/>
    <property type="evidence" value="ECO:0007669"/>
    <property type="project" value="UniProtKB-SubCell"/>
</dbReference>
<name>A0A6J0SWG3_9SAUR</name>
<keyword evidence="7" id="KW-1185">Reference proteome</keyword>
<dbReference type="InterPro" id="IPR018957">
    <property type="entry name" value="Znf_C3HC4_RING-type"/>
</dbReference>
<evidence type="ECO:0000256" key="4">
    <source>
        <dbReference type="PROSITE-ProRule" id="PRU00175"/>
    </source>
</evidence>
<dbReference type="CDD" id="cd16554">
    <property type="entry name" value="RING-HC_RNF180"/>
    <property type="match status" value="1"/>
</dbReference>
<organism evidence="7 8">
    <name type="scientific">Pogona vitticeps</name>
    <name type="common">central bearded dragon</name>
    <dbReference type="NCBI Taxonomy" id="103695"/>
    <lineage>
        <taxon>Eukaryota</taxon>
        <taxon>Metazoa</taxon>
        <taxon>Chordata</taxon>
        <taxon>Craniata</taxon>
        <taxon>Vertebrata</taxon>
        <taxon>Euteleostomi</taxon>
        <taxon>Lepidosauria</taxon>
        <taxon>Squamata</taxon>
        <taxon>Bifurcata</taxon>
        <taxon>Unidentata</taxon>
        <taxon>Episquamata</taxon>
        <taxon>Toxicofera</taxon>
        <taxon>Iguania</taxon>
        <taxon>Acrodonta</taxon>
        <taxon>Agamidae</taxon>
        <taxon>Amphibolurinae</taxon>
        <taxon>Pogona</taxon>
    </lineage>
</organism>
<dbReference type="InterPro" id="IPR045790">
    <property type="entry name" value="RNF180_C"/>
</dbReference>
<dbReference type="InterPro" id="IPR013083">
    <property type="entry name" value="Znf_RING/FYVE/PHD"/>
</dbReference>
<evidence type="ECO:0000313" key="8">
    <source>
        <dbReference type="RefSeq" id="XP_020639388.2"/>
    </source>
</evidence>
<dbReference type="GeneID" id="110073965"/>
<evidence type="ECO:0000313" key="7">
    <source>
        <dbReference type="Proteomes" id="UP001652642"/>
    </source>
</evidence>
<evidence type="ECO:0000256" key="3">
    <source>
        <dbReference type="ARBA" id="ARBA00022833"/>
    </source>
</evidence>
<dbReference type="PROSITE" id="PS00518">
    <property type="entry name" value="ZF_RING_1"/>
    <property type="match status" value="1"/>
</dbReference>
<keyword evidence="5" id="KW-1133">Transmembrane helix</keyword>
<evidence type="ECO:0000256" key="2">
    <source>
        <dbReference type="ARBA" id="ARBA00022771"/>
    </source>
</evidence>
<dbReference type="PANTHER" id="PTHR46717">
    <property type="entry name" value="E3 UBIQUITIN-PROTEIN LIGASE RNF180"/>
    <property type="match status" value="1"/>
</dbReference>
<keyword evidence="2 4" id="KW-0863">Zinc-finger</keyword>
<dbReference type="PROSITE" id="PS50089">
    <property type="entry name" value="ZF_RING_2"/>
    <property type="match status" value="1"/>
</dbReference>
<evidence type="ECO:0000256" key="1">
    <source>
        <dbReference type="ARBA" id="ARBA00022723"/>
    </source>
</evidence>
<dbReference type="RefSeq" id="XP_020639388.2">
    <property type="nucleotide sequence ID" value="XM_020783729.2"/>
</dbReference>
<keyword evidence="5" id="KW-0812">Transmembrane</keyword>
<dbReference type="InterPro" id="IPR033263">
    <property type="entry name" value="RNF180"/>
</dbReference>
<dbReference type="SMART" id="SM00184">
    <property type="entry name" value="RING"/>
    <property type="match status" value="1"/>
</dbReference>
<dbReference type="GO" id="GO:0000209">
    <property type="term" value="P:protein polyubiquitination"/>
    <property type="evidence" value="ECO:0007669"/>
    <property type="project" value="InterPro"/>
</dbReference>
<dbReference type="GO" id="GO:0005789">
    <property type="term" value="C:endoplasmic reticulum membrane"/>
    <property type="evidence" value="ECO:0007669"/>
    <property type="project" value="UniProtKB-SubCell"/>
</dbReference>
<feature type="transmembrane region" description="Helical" evidence="5">
    <location>
        <begin position="504"/>
        <end position="528"/>
    </location>
</feature>
<dbReference type="Proteomes" id="UP001652642">
    <property type="component" value="Chromosome 2"/>
</dbReference>
<dbReference type="GO" id="GO:0042428">
    <property type="term" value="P:serotonin metabolic process"/>
    <property type="evidence" value="ECO:0007669"/>
    <property type="project" value="TreeGrafter"/>
</dbReference>
<dbReference type="Pfam" id="PF19332">
    <property type="entry name" value="RNF180_C"/>
    <property type="match status" value="1"/>
</dbReference>
<dbReference type="Gene3D" id="3.30.40.10">
    <property type="entry name" value="Zinc/RING finger domain, C3HC4 (zinc finger)"/>
    <property type="match status" value="1"/>
</dbReference>
<dbReference type="InterPro" id="IPR001841">
    <property type="entry name" value="Znf_RING"/>
</dbReference>